<dbReference type="EMBL" id="CAJHCQ010000002">
    <property type="protein sequence ID" value="CAD6520627.1"/>
    <property type="molecule type" value="Genomic_DNA"/>
</dbReference>
<evidence type="ECO:0000313" key="2">
    <source>
        <dbReference type="EMBL" id="CAD6520627.1"/>
    </source>
</evidence>
<dbReference type="Gene3D" id="3.30.870.10">
    <property type="entry name" value="Endonuclease Chain A"/>
    <property type="match status" value="1"/>
</dbReference>
<dbReference type="Proteomes" id="UP000656319">
    <property type="component" value="Unassembled WGS sequence"/>
</dbReference>
<gene>
    <name evidence="2" type="ORF">LMG27952_01341</name>
</gene>
<sequence length="265" mass="28435">MAENVSASNVISDVTQTLQTFDVLELQQYTREKSYSSTASKDFHLFYVGRDDVHDILKYVLSRASVSLYMNMFGFDDEELNEILMQQALDPTITMMITLDRSQAGGVHEKKLLDSDIAQDPTKFNTFFVIGESATHQISHTKGFVADGKVGGEGSVNWSAAGEGTFVIKGVPGGAGYLAQNNTQTIFTDPDTINRFQTELIAEHMTAKAQGYTLPTATSATKSTTTPTAASTNKAAAKTTANAAGNARAAAAKKGAVAAKRSKRN</sequence>
<keyword evidence="3" id="KW-1185">Reference proteome</keyword>
<proteinExistence type="predicted"/>
<dbReference type="RefSeq" id="WP_236596729.1">
    <property type="nucleotide sequence ID" value="NZ_CAJHCQ010000002.1"/>
</dbReference>
<protein>
    <submittedName>
        <fullName evidence="2">Uncharacterized protein</fullName>
    </submittedName>
</protein>
<comment type="caution">
    <text evidence="2">The sequence shown here is derived from an EMBL/GenBank/DDBJ whole genome shotgun (WGS) entry which is preliminary data.</text>
</comment>
<organism evidence="2 3">
    <name type="scientific">Paraburkholderia hiiakae</name>
    <dbReference type="NCBI Taxonomy" id="1081782"/>
    <lineage>
        <taxon>Bacteria</taxon>
        <taxon>Pseudomonadati</taxon>
        <taxon>Pseudomonadota</taxon>
        <taxon>Betaproteobacteria</taxon>
        <taxon>Burkholderiales</taxon>
        <taxon>Burkholderiaceae</taxon>
        <taxon>Paraburkholderia</taxon>
    </lineage>
</organism>
<name>A0ABM8NEL5_9BURK</name>
<evidence type="ECO:0000313" key="3">
    <source>
        <dbReference type="Proteomes" id="UP000656319"/>
    </source>
</evidence>
<dbReference type="SUPFAM" id="SSF56024">
    <property type="entry name" value="Phospholipase D/nuclease"/>
    <property type="match status" value="1"/>
</dbReference>
<feature type="region of interest" description="Disordered" evidence="1">
    <location>
        <begin position="218"/>
        <end position="237"/>
    </location>
</feature>
<reference evidence="2 3" key="1">
    <citation type="submission" date="2020-10" db="EMBL/GenBank/DDBJ databases">
        <authorList>
            <person name="Peeters C."/>
        </authorList>
    </citation>
    <scope>NUCLEOTIDE SEQUENCE [LARGE SCALE GENOMIC DNA]</scope>
    <source>
        <strain evidence="2 3">LMG 27952</strain>
    </source>
</reference>
<accession>A0ABM8NEL5</accession>
<evidence type="ECO:0000256" key="1">
    <source>
        <dbReference type="SAM" id="MobiDB-lite"/>
    </source>
</evidence>